<dbReference type="Proteomes" id="UP000587760">
    <property type="component" value="Unassembled WGS sequence"/>
</dbReference>
<dbReference type="PROSITE" id="PS50932">
    <property type="entry name" value="HTH_LACI_2"/>
    <property type="match status" value="1"/>
</dbReference>
<dbReference type="CDD" id="cd01392">
    <property type="entry name" value="HTH_LacI"/>
    <property type="match status" value="1"/>
</dbReference>
<dbReference type="Gene3D" id="1.10.260.40">
    <property type="entry name" value="lambda repressor-like DNA-binding domains"/>
    <property type="match status" value="1"/>
</dbReference>
<dbReference type="InterPro" id="IPR028082">
    <property type="entry name" value="Peripla_BP_I"/>
</dbReference>
<feature type="domain" description="HTH lacI-type" evidence="4">
    <location>
        <begin position="12"/>
        <end position="66"/>
    </location>
</feature>
<evidence type="ECO:0000259" key="4">
    <source>
        <dbReference type="PROSITE" id="PS50932"/>
    </source>
</evidence>
<keyword evidence="2" id="KW-0238">DNA-binding</keyword>
<dbReference type="PRINTS" id="PR00036">
    <property type="entry name" value="HTHLACI"/>
</dbReference>
<dbReference type="InterPro" id="IPR046335">
    <property type="entry name" value="LacI/GalR-like_sensor"/>
</dbReference>
<comment type="caution">
    <text evidence="5">The sequence shown here is derived from an EMBL/GenBank/DDBJ whole genome shotgun (WGS) entry which is preliminary data.</text>
</comment>
<dbReference type="Pfam" id="PF13377">
    <property type="entry name" value="Peripla_BP_3"/>
    <property type="match status" value="1"/>
</dbReference>
<dbReference type="InterPro" id="IPR010982">
    <property type="entry name" value="Lambda_DNA-bd_dom_sf"/>
</dbReference>
<accession>A0A841R5B7</accession>
<dbReference type="PANTHER" id="PTHR30146">
    <property type="entry name" value="LACI-RELATED TRANSCRIPTIONAL REPRESSOR"/>
    <property type="match status" value="1"/>
</dbReference>
<evidence type="ECO:0000256" key="2">
    <source>
        <dbReference type="ARBA" id="ARBA00023125"/>
    </source>
</evidence>
<keyword evidence="6" id="KW-1185">Reference proteome</keyword>
<keyword evidence="1" id="KW-0805">Transcription regulation</keyword>
<keyword evidence="3" id="KW-0804">Transcription</keyword>
<organism evidence="5 6">
    <name type="scientific">Spirochaeta isovalerica</name>
    <dbReference type="NCBI Taxonomy" id="150"/>
    <lineage>
        <taxon>Bacteria</taxon>
        <taxon>Pseudomonadati</taxon>
        <taxon>Spirochaetota</taxon>
        <taxon>Spirochaetia</taxon>
        <taxon>Spirochaetales</taxon>
        <taxon>Spirochaetaceae</taxon>
        <taxon>Spirochaeta</taxon>
    </lineage>
</organism>
<evidence type="ECO:0000313" key="5">
    <source>
        <dbReference type="EMBL" id="MBB6478581.1"/>
    </source>
</evidence>
<dbReference type="GO" id="GO:0000976">
    <property type="term" value="F:transcription cis-regulatory region binding"/>
    <property type="evidence" value="ECO:0007669"/>
    <property type="project" value="TreeGrafter"/>
</dbReference>
<evidence type="ECO:0000256" key="3">
    <source>
        <dbReference type="ARBA" id="ARBA00023163"/>
    </source>
</evidence>
<evidence type="ECO:0000256" key="1">
    <source>
        <dbReference type="ARBA" id="ARBA00023015"/>
    </source>
</evidence>
<protein>
    <submittedName>
        <fullName evidence="5">LacI family transcriptional regulator</fullName>
    </submittedName>
</protein>
<dbReference type="InterPro" id="IPR000843">
    <property type="entry name" value="HTH_LacI"/>
</dbReference>
<reference evidence="5 6" key="1">
    <citation type="submission" date="2020-08" db="EMBL/GenBank/DDBJ databases">
        <title>Genomic Encyclopedia of Type Strains, Phase IV (KMG-IV): sequencing the most valuable type-strain genomes for metagenomic binning, comparative biology and taxonomic classification.</title>
        <authorList>
            <person name="Goeker M."/>
        </authorList>
    </citation>
    <scope>NUCLEOTIDE SEQUENCE [LARGE SCALE GENOMIC DNA]</scope>
    <source>
        <strain evidence="5 6">DSM 2461</strain>
    </source>
</reference>
<dbReference type="AlphaFoldDB" id="A0A841R5B7"/>
<dbReference type="GO" id="GO:0003700">
    <property type="term" value="F:DNA-binding transcription factor activity"/>
    <property type="evidence" value="ECO:0007669"/>
    <property type="project" value="TreeGrafter"/>
</dbReference>
<dbReference type="SUPFAM" id="SSF53822">
    <property type="entry name" value="Periplasmic binding protein-like I"/>
    <property type="match status" value="1"/>
</dbReference>
<sequence>MSIEGLDKKEAVTIYDVAEKAGISIATVSRVLNRPEKVSPSTREKVFSVMKALGFTPKAEARERARKEVGRIGVITPYFTHPSFVHRLRGISEGIRGAAYELVIISLETLEEVESYLQSPGLAHRLDGLIVLSRKFESTTLKLLKEKKMPTVFVEFGEEGFSGVCIDNIKGGEMAADFLLQSGYKSFSVLTENEQGIDVHPNVMRVDGFRQALNRKGMVLSSENIGYGSNDMAQSLIAAEELLRSFRPEAVFATTDFLAVAVIKIAKKLDISIPEEMGLLGFDGTNTSDYMDFTTVDQSLEESGKLAVELLLKRIKSPQSPVQTIYLPLRITERRTTTRK</sequence>
<dbReference type="SMART" id="SM00354">
    <property type="entry name" value="HTH_LACI"/>
    <property type="match status" value="1"/>
</dbReference>
<proteinExistence type="predicted"/>
<name>A0A841R5B7_9SPIO</name>
<dbReference type="EMBL" id="JACHGJ010000001">
    <property type="protein sequence ID" value="MBB6478581.1"/>
    <property type="molecule type" value="Genomic_DNA"/>
</dbReference>
<gene>
    <name evidence="5" type="ORF">HNR50_000214</name>
</gene>
<dbReference type="PANTHER" id="PTHR30146:SF109">
    <property type="entry name" value="HTH-TYPE TRANSCRIPTIONAL REGULATOR GALS"/>
    <property type="match status" value="1"/>
</dbReference>
<dbReference type="Gene3D" id="3.40.50.2300">
    <property type="match status" value="2"/>
</dbReference>
<dbReference type="Pfam" id="PF00356">
    <property type="entry name" value="LacI"/>
    <property type="match status" value="1"/>
</dbReference>
<dbReference type="SUPFAM" id="SSF47413">
    <property type="entry name" value="lambda repressor-like DNA-binding domains"/>
    <property type="match status" value="1"/>
</dbReference>
<evidence type="ECO:0000313" key="6">
    <source>
        <dbReference type="Proteomes" id="UP000587760"/>
    </source>
</evidence>
<dbReference type="CDD" id="cd06267">
    <property type="entry name" value="PBP1_LacI_sugar_binding-like"/>
    <property type="match status" value="1"/>
</dbReference>
<dbReference type="RefSeq" id="WP_184742557.1">
    <property type="nucleotide sequence ID" value="NZ_JACHGJ010000001.1"/>
</dbReference>